<dbReference type="Proteomes" id="UP000266673">
    <property type="component" value="Unassembled WGS sequence"/>
</dbReference>
<evidence type="ECO:0000313" key="1">
    <source>
        <dbReference type="EMBL" id="RIB31019.1"/>
    </source>
</evidence>
<sequence>MFNESMTILRDIKNLVTQELIPDDKKSIFTGSSGMNSFNDNVEGTLTLENPNELLSTLKMILCFLKYTSGGDYNMLITEYITQWMKLSVLKENNSSYKLLLKAGLQLKHVVALYELIEEQVADVVNNYIPTKKLFAEKSPLSTFLVDNDSLECWPDNVSKEIIIDKFPKSLYISHAFATYKLIKKKIEKIQTAKQEVQNKKIKASQPTKKIKRHLNLNLNKT</sequence>
<comment type="caution">
    <text evidence="1">The sequence shown here is derived from an EMBL/GenBank/DDBJ whole genome shotgun (WGS) entry which is preliminary data.</text>
</comment>
<name>A0A397WBB1_9GLOM</name>
<dbReference type="OrthoDB" id="2386077at2759"/>
<dbReference type="AlphaFoldDB" id="A0A397WBB1"/>
<dbReference type="STRING" id="44941.A0A397WBB1"/>
<dbReference type="EMBL" id="QKWP01000001">
    <property type="protein sequence ID" value="RIB31019.1"/>
    <property type="molecule type" value="Genomic_DNA"/>
</dbReference>
<protein>
    <submittedName>
        <fullName evidence="1">Uncharacterized protein</fullName>
    </submittedName>
</protein>
<keyword evidence="2" id="KW-1185">Reference proteome</keyword>
<organism evidence="1 2">
    <name type="scientific">Gigaspora rosea</name>
    <dbReference type="NCBI Taxonomy" id="44941"/>
    <lineage>
        <taxon>Eukaryota</taxon>
        <taxon>Fungi</taxon>
        <taxon>Fungi incertae sedis</taxon>
        <taxon>Mucoromycota</taxon>
        <taxon>Glomeromycotina</taxon>
        <taxon>Glomeromycetes</taxon>
        <taxon>Diversisporales</taxon>
        <taxon>Gigasporaceae</taxon>
        <taxon>Gigaspora</taxon>
    </lineage>
</organism>
<proteinExistence type="predicted"/>
<evidence type="ECO:0000313" key="2">
    <source>
        <dbReference type="Proteomes" id="UP000266673"/>
    </source>
</evidence>
<accession>A0A397WBB1</accession>
<gene>
    <name evidence="1" type="ORF">C2G38_2026412</name>
</gene>
<reference evidence="1 2" key="1">
    <citation type="submission" date="2018-06" db="EMBL/GenBank/DDBJ databases">
        <title>Comparative genomics reveals the genomic features of Rhizophagus irregularis, R. cerebriforme, R. diaphanum and Gigaspora rosea, and their symbiotic lifestyle signature.</title>
        <authorList>
            <person name="Morin E."/>
            <person name="San Clemente H."/>
            <person name="Chen E.C.H."/>
            <person name="De La Providencia I."/>
            <person name="Hainaut M."/>
            <person name="Kuo A."/>
            <person name="Kohler A."/>
            <person name="Murat C."/>
            <person name="Tang N."/>
            <person name="Roy S."/>
            <person name="Loubradou J."/>
            <person name="Henrissat B."/>
            <person name="Grigoriev I.V."/>
            <person name="Corradi N."/>
            <person name="Roux C."/>
            <person name="Martin F.M."/>
        </authorList>
    </citation>
    <scope>NUCLEOTIDE SEQUENCE [LARGE SCALE GENOMIC DNA]</scope>
    <source>
        <strain evidence="1 2">DAOM 194757</strain>
    </source>
</reference>